<dbReference type="Pfam" id="PF13833">
    <property type="entry name" value="EF-hand_8"/>
    <property type="match status" value="1"/>
</dbReference>
<feature type="region of interest" description="Disordered" evidence="3">
    <location>
        <begin position="450"/>
        <end position="490"/>
    </location>
</feature>
<dbReference type="CDD" id="cd00051">
    <property type="entry name" value="EFh"/>
    <property type="match status" value="2"/>
</dbReference>
<evidence type="ECO:0000313" key="6">
    <source>
        <dbReference type="Proteomes" id="UP000054653"/>
    </source>
</evidence>
<proteinExistence type="predicted"/>
<dbReference type="SUPFAM" id="SSF47473">
    <property type="entry name" value="EF-hand"/>
    <property type="match status" value="1"/>
</dbReference>
<dbReference type="SMART" id="SM00054">
    <property type="entry name" value="EFh"/>
    <property type="match status" value="3"/>
</dbReference>
<keyword evidence="6" id="KW-1185">Reference proteome</keyword>
<evidence type="ECO:0000256" key="2">
    <source>
        <dbReference type="ARBA" id="ARBA00022837"/>
    </source>
</evidence>
<dbReference type="GO" id="GO:0016460">
    <property type="term" value="C:myosin II complex"/>
    <property type="evidence" value="ECO:0007669"/>
    <property type="project" value="TreeGrafter"/>
</dbReference>
<dbReference type="PANTHER" id="PTHR23048">
    <property type="entry name" value="MYOSIN LIGHT CHAIN 1, 3"/>
    <property type="match status" value="1"/>
</dbReference>
<feature type="domain" description="EF-hand" evidence="4">
    <location>
        <begin position="91"/>
        <end position="126"/>
    </location>
</feature>
<reference evidence="5 6" key="1">
    <citation type="submission" date="2015-01" db="EMBL/GenBank/DDBJ databases">
        <title>Evolution of Trichinella species and genotypes.</title>
        <authorList>
            <person name="Korhonen P.K."/>
            <person name="Edoardo P."/>
            <person name="Giuseppe L.R."/>
            <person name="Gasser R.B."/>
        </authorList>
    </citation>
    <scope>NUCLEOTIDE SEQUENCE [LARGE SCALE GENOMIC DNA]</scope>
    <source>
        <strain evidence="5">ISS120</strain>
    </source>
</reference>
<name>A0A0V1D2E1_TRIBR</name>
<dbReference type="InterPro" id="IPR050230">
    <property type="entry name" value="CALM/Myosin/TropC-like"/>
</dbReference>
<evidence type="ECO:0000256" key="3">
    <source>
        <dbReference type="SAM" id="MobiDB-lite"/>
    </source>
</evidence>
<dbReference type="Proteomes" id="UP000054653">
    <property type="component" value="Unassembled WGS sequence"/>
</dbReference>
<dbReference type="Gene3D" id="1.10.238.10">
    <property type="entry name" value="EF-hand"/>
    <property type="match status" value="2"/>
</dbReference>
<evidence type="ECO:0000313" key="5">
    <source>
        <dbReference type="EMBL" id="KRY55585.1"/>
    </source>
</evidence>
<dbReference type="InterPro" id="IPR018247">
    <property type="entry name" value="EF_Hand_1_Ca_BS"/>
</dbReference>
<keyword evidence="1" id="KW-0677">Repeat</keyword>
<organism evidence="5 6">
    <name type="scientific">Trichinella britovi</name>
    <name type="common">Parasitic roundworm</name>
    <dbReference type="NCBI Taxonomy" id="45882"/>
    <lineage>
        <taxon>Eukaryota</taxon>
        <taxon>Metazoa</taxon>
        <taxon>Ecdysozoa</taxon>
        <taxon>Nematoda</taxon>
        <taxon>Enoplea</taxon>
        <taxon>Dorylaimia</taxon>
        <taxon>Trichinellida</taxon>
        <taxon>Trichinellidae</taxon>
        <taxon>Trichinella</taxon>
    </lineage>
</organism>
<feature type="domain" description="EF-hand" evidence="4">
    <location>
        <begin position="164"/>
        <end position="199"/>
    </location>
</feature>
<dbReference type="GO" id="GO:0005509">
    <property type="term" value="F:calcium ion binding"/>
    <property type="evidence" value="ECO:0007669"/>
    <property type="project" value="InterPro"/>
</dbReference>
<keyword evidence="2" id="KW-0106">Calcium</keyword>
<evidence type="ECO:0000256" key="1">
    <source>
        <dbReference type="ARBA" id="ARBA00022737"/>
    </source>
</evidence>
<evidence type="ECO:0000259" key="4">
    <source>
        <dbReference type="PROSITE" id="PS50222"/>
    </source>
</evidence>
<dbReference type="Pfam" id="PF13499">
    <property type="entry name" value="EF-hand_7"/>
    <property type="match status" value="1"/>
</dbReference>
<sequence>LYINNCSFEMIIDCKLQTIITMQLMFNAIFQIFAIDKIAMKRKLAAVDKEELNEEQKQEVKQAFQSCCPDETGRIRSSNLKLALRALGFEPKSTEVRQMLHSVELAENGKISLQEFMDMVTEKMIDTGGEKQMVKAYSLFVGDDPRGICLSDLKRMAKKLGEAMSESELKEMIDEADLNHDGVVDLSEFINIMKKTIIIMINETMVIGVVGGFFARADRSGYGALLAQAPRHGIADERIDARIQIAEHVGGDFEQKELLIPDFDYAKVDPDERNVVRQPAEEQRQRQHEHQRGDTPPLVVGFLRYAEGAHDDHDQRGKGEAGEEDEQHHPLAQEERILGPDIQTGGCRGVVFVGQPDGGVEKRPGAGYHAGQAPNEQRIAGCHFGRSERDRFQRIAQGKVPVDGHDRQQPDAGEHGDVLEEVGGLAHPESVRPVVQHVDGPLERHAEYQEQQVGAAEVQNEHSGRVQPHVAQDPDANDQHQEAGDRPLNVDADERGRVGLVDHILTDHHYRHQLGMVHLHRRCSFKFTLLLLVLPPIQKAAISFSQLKIISFLAKRRNLNPGKASEKGEEAGEKGKNIATLPSWKQLIKCQVKEDLRRHHVWDISAIRLAKSNNEQNDAW</sequence>
<dbReference type="STRING" id="45882.A0A0V1D2E1"/>
<comment type="caution">
    <text evidence="5">The sequence shown here is derived from an EMBL/GenBank/DDBJ whole genome shotgun (WGS) entry which is preliminary data.</text>
</comment>
<dbReference type="FunFam" id="1.10.238.10:FF:000178">
    <property type="entry name" value="Calmodulin-2 A"/>
    <property type="match status" value="1"/>
</dbReference>
<dbReference type="PROSITE" id="PS50222">
    <property type="entry name" value="EF_HAND_2"/>
    <property type="match status" value="2"/>
</dbReference>
<protein>
    <submittedName>
        <fullName evidence="5">Centrin-1</fullName>
    </submittedName>
</protein>
<accession>A0A0V1D2E1</accession>
<dbReference type="OrthoDB" id="343296at2759"/>
<dbReference type="PANTHER" id="PTHR23048:SF59">
    <property type="entry name" value="EF-HAND SUPERFAMILY PROTEIN"/>
    <property type="match status" value="1"/>
</dbReference>
<dbReference type="InterPro" id="IPR011992">
    <property type="entry name" value="EF-hand-dom_pair"/>
</dbReference>
<feature type="non-terminal residue" evidence="5">
    <location>
        <position position="1"/>
    </location>
</feature>
<dbReference type="InterPro" id="IPR002048">
    <property type="entry name" value="EF_hand_dom"/>
</dbReference>
<dbReference type="OMA" id="QRIAGCH"/>
<gene>
    <name evidence="5" type="primary">CETN1</name>
    <name evidence="5" type="ORF">T03_3724</name>
</gene>
<dbReference type="EMBL" id="JYDI01000053">
    <property type="protein sequence ID" value="KRY55585.1"/>
    <property type="molecule type" value="Genomic_DNA"/>
</dbReference>
<dbReference type="AlphaFoldDB" id="A0A0V1D2E1"/>
<dbReference type="PROSITE" id="PS00018">
    <property type="entry name" value="EF_HAND_1"/>
    <property type="match status" value="1"/>
</dbReference>